<name>X0U6X2_9ZZZZ</name>
<feature type="domain" description="Alpha/beta hydrolase fold-5" evidence="1">
    <location>
        <begin position="39"/>
        <end position="194"/>
    </location>
</feature>
<dbReference type="EMBL" id="BARS01025198">
    <property type="protein sequence ID" value="GAG01509.1"/>
    <property type="molecule type" value="Genomic_DNA"/>
</dbReference>
<organism evidence="2">
    <name type="scientific">marine sediment metagenome</name>
    <dbReference type="NCBI Taxonomy" id="412755"/>
    <lineage>
        <taxon>unclassified sequences</taxon>
        <taxon>metagenomes</taxon>
        <taxon>ecological metagenomes</taxon>
    </lineage>
</organism>
<sequence length="222" mass="24032">DGQPLPETDQYLSGDGFTVTESDDGGFVFHPAASNGHGLLIMHGALIKPKSYARSAAFFAQLGYTVLLPNGMVRLSINAVNGAAERMKTFDVEDWFVIGHSMGGFSSLTLIARHRPNVTAVALWAANQPSDFSDLTMPILFLWGDADGLMPPERFAAGKANLPATVEYVTVPGANHQDFAMYSHQFFDNEGSLGWAAQIDLANATTAAFFARHLSTSENRQY</sequence>
<reference evidence="2" key="1">
    <citation type="journal article" date="2014" name="Front. Microbiol.">
        <title>High frequency of phylogenetically diverse reductive dehalogenase-homologous genes in deep subseafloor sedimentary metagenomes.</title>
        <authorList>
            <person name="Kawai M."/>
            <person name="Futagami T."/>
            <person name="Toyoda A."/>
            <person name="Takaki Y."/>
            <person name="Nishi S."/>
            <person name="Hori S."/>
            <person name="Arai W."/>
            <person name="Tsubouchi T."/>
            <person name="Morono Y."/>
            <person name="Uchiyama I."/>
            <person name="Ito T."/>
            <person name="Fujiyama A."/>
            <person name="Inagaki F."/>
            <person name="Takami H."/>
        </authorList>
    </citation>
    <scope>NUCLEOTIDE SEQUENCE</scope>
    <source>
        <strain evidence="2">Expedition CK06-06</strain>
    </source>
</reference>
<dbReference type="SUPFAM" id="SSF53474">
    <property type="entry name" value="alpha/beta-Hydrolases"/>
    <property type="match status" value="1"/>
</dbReference>
<dbReference type="InterPro" id="IPR029058">
    <property type="entry name" value="AB_hydrolase_fold"/>
</dbReference>
<comment type="caution">
    <text evidence="2">The sequence shown here is derived from an EMBL/GenBank/DDBJ whole genome shotgun (WGS) entry which is preliminary data.</text>
</comment>
<dbReference type="Pfam" id="PF12695">
    <property type="entry name" value="Abhydrolase_5"/>
    <property type="match status" value="1"/>
</dbReference>
<dbReference type="AlphaFoldDB" id="X0U6X2"/>
<accession>X0U6X2</accession>
<evidence type="ECO:0000313" key="2">
    <source>
        <dbReference type="EMBL" id="GAG01509.1"/>
    </source>
</evidence>
<gene>
    <name evidence="2" type="ORF">S01H1_39860</name>
</gene>
<feature type="non-terminal residue" evidence="2">
    <location>
        <position position="1"/>
    </location>
</feature>
<evidence type="ECO:0000259" key="1">
    <source>
        <dbReference type="Pfam" id="PF12695"/>
    </source>
</evidence>
<proteinExistence type="predicted"/>
<dbReference type="InterPro" id="IPR029059">
    <property type="entry name" value="AB_hydrolase_5"/>
</dbReference>
<protein>
    <recommendedName>
        <fullName evidence="1">Alpha/beta hydrolase fold-5 domain-containing protein</fullName>
    </recommendedName>
</protein>
<dbReference type="Gene3D" id="3.40.50.1820">
    <property type="entry name" value="alpha/beta hydrolase"/>
    <property type="match status" value="1"/>
</dbReference>
<dbReference type="GO" id="GO:0016787">
    <property type="term" value="F:hydrolase activity"/>
    <property type="evidence" value="ECO:0007669"/>
    <property type="project" value="InterPro"/>
</dbReference>